<evidence type="ECO:0000313" key="2">
    <source>
        <dbReference type="EMBL" id="AEL30535.1"/>
    </source>
</evidence>
<dbReference type="EMBL" id="JF273471">
    <property type="protein sequence ID" value="AEL30535.1"/>
    <property type="molecule type" value="Genomic_DNA"/>
</dbReference>
<feature type="region of interest" description="Disordered" evidence="1">
    <location>
        <begin position="182"/>
        <end position="209"/>
    </location>
</feature>
<name>I3P645_9ACTN</name>
<reference evidence="2" key="1">
    <citation type="journal article" date="2012" name="Mol. Plant Microbe Interact.">
        <title>Evidence that thaxtomin C is a pathogenicity determinant of streptomyces ipomoeae, the causative agent of streptomyces soil rot disease of sweet potato.</title>
        <authorList>
            <person name="Guan D."/>
            <person name="Grau B.L."/>
            <person name="Clark C.A."/>
            <person name="Taylor C.M."/>
            <person name="Loria R."/>
            <person name="Pettis G.S."/>
        </authorList>
    </citation>
    <scope>NUCLEOTIDE SEQUENCE</scope>
    <source>
        <strain evidence="2">91-03</strain>
    </source>
</reference>
<proteinExistence type="predicted"/>
<organism evidence="2">
    <name type="scientific">Streptomyces ipomoeae 91-03</name>
    <dbReference type="NCBI Taxonomy" id="698759"/>
    <lineage>
        <taxon>Bacteria</taxon>
        <taxon>Bacillati</taxon>
        <taxon>Actinomycetota</taxon>
        <taxon>Actinomycetes</taxon>
        <taxon>Kitasatosporales</taxon>
        <taxon>Streptomycetaceae</taxon>
        <taxon>Streptomyces</taxon>
    </lineage>
</organism>
<accession>I3P645</accession>
<dbReference type="AlphaFoldDB" id="I3P645"/>
<evidence type="ECO:0000256" key="1">
    <source>
        <dbReference type="SAM" id="MobiDB-lite"/>
    </source>
</evidence>
<sequence>MADVFALLLPQVDERQRRLVLGAAARVLGLGGIRVAAGCGRSCEVHGVPWCPRADGRRGADWPGPGGGRKRLRDADPVLVPTCWHWSGRTSEVIRSRRCGWTVKATRTNCWATSAVDPLCAPRSWSSCSSALSIVRVISVRCSAGTAARHILPEPGAFFSLPSTRSCAAMIALWCSLRSHQGSLSYPGGPSAPRRRRMTLPIQEVSGPP</sequence>
<protein>
    <submittedName>
        <fullName evidence="2">Transposase</fullName>
    </submittedName>
</protein>